<evidence type="ECO:0000313" key="3">
    <source>
        <dbReference type="Proteomes" id="UP000649753"/>
    </source>
</evidence>
<proteinExistence type="predicted"/>
<organism evidence="2 3">
    <name type="scientific">Plantactinospora soyae</name>
    <dbReference type="NCBI Taxonomy" id="1544732"/>
    <lineage>
        <taxon>Bacteria</taxon>
        <taxon>Bacillati</taxon>
        <taxon>Actinomycetota</taxon>
        <taxon>Actinomycetes</taxon>
        <taxon>Micromonosporales</taxon>
        <taxon>Micromonosporaceae</taxon>
        <taxon>Plantactinospora</taxon>
    </lineage>
</organism>
<name>A0A927M3D3_9ACTN</name>
<reference evidence="2" key="1">
    <citation type="submission" date="2020-10" db="EMBL/GenBank/DDBJ databases">
        <title>Sequencing the genomes of 1000 actinobacteria strains.</title>
        <authorList>
            <person name="Klenk H.-P."/>
        </authorList>
    </citation>
    <scope>NUCLEOTIDE SEQUENCE</scope>
    <source>
        <strain evidence="2">DSM 46832</strain>
    </source>
</reference>
<protein>
    <submittedName>
        <fullName evidence="2">Uncharacterized protein</fullName>
    </submittedName>
</protein>
<evidence type="ECO:0000313" key="2">
    <source>
        <dbReference type="EMBL" id="MBE1487428.1"/>
    </source>
</evidence>
<dbReference type="Proteomes" id="UP000649753">
    <property type="component" value="Unassembled WGS sequence"/>
</dbReference>
<comment type="caution">
    <text evidence="2">The sequence shown here is derived from an EMBL/GenBank/DDBJ whole genome shotgun (WGS) entry which is preliminary data.</text>
</comment>
<keyword evidence="3" id="KW-1185">Reference proteome</keyword>
<dbReference type="RefSeq" id="WP_192767271.1">
    <property type="nucleotide sequence ID" value="NZ_JADBEB010000001.1"/>
</dbReference>
<dbReference type="EMBL" id="JADBEB010000001">
    <property type="protein sequence ID" value="MBE1487428.1"/>
    <property type="molecule type" value="Genomic_DNA"/>
</dbReference>
<dbReference type="AlphaFoldDB" id="A0A927M3D3"/>
<accession>A0A927M3D3</accession>
<sequence>MYDQLLGGDPGRPGPGDGGPEPDFVTWLLYLDRCEDPVWLGGLARWWYDEACRVLLPFVHPDGAAAPATSLTAFELDAAGRGRRRRPGRWAEGMTEDCCQLSARWFDVAPQAIASEMDIFLARFAGRRHVRLQISIGFEGRSGRLPLVLPALLELTRLVADATDPAYGEIVVNAGMLSPATMLDAALGRSTESSAQESRTHLRGYEWVTVCPAELTRRLGGPERLWASGAFAEVRPLPHGGVLLRATDDPAEYREDRVRAVFHALAPVLPPGRPGALPTVPPAGSAMLSAVPGVLAGDPGGHDLSRVVFADPRSAGRHVPGQRLELGPGIPSSGPAGPTAR</sequence>
<feature type="compositionally biased region" description="Low complexity" evidence="1">
    <location>
        <begin position="327"/>
        <end position="341"/>
    </location>
</feature>
<evidence type="ECO:0000256" key="1">
    <source>
        <dbReference type="SAM" id="MobiDB-lite"/>
    </source>
</evidence>
<gene>
    <name evidence="2" type="ORF">H4W31_003066</name>
</gene>
<feature type="region of interest" description="Disordered" evidence="1">
    <location>
        <begin position="315"/>
        <end position="341"/>
    </location>
</feature>